<accession>A0A498KNF9</accession>
<sequence>MGLLRPPSALLPVLLAFCPHSSQITPPDHHTLSFSSRLLLDYDDGSLDFKHCIIGREEADDEVRAAGGTDAEGGAAEALEGKLALADEGASITAGLGVKLLEDLNDQLARRHVLIRSWPCIAPWMYNYTDT</sequence>
<dbReference type="EMBL" id="RDQH01000327">
    <property type="protein sequence ID" value="RXI09046.1"/>
    <property type="molecule type" value="Genomic_DNA"/>
</dbReference>
<dbReference type="Proteomes" id="UP000290289">
    <property type="component" value="Chromosome 1"/>
</dbReference>
<dbReference type="AlphaFoldDB" id="A0A498KNF9"/>
<protein>
    <submittedName>
        <fullName evidence="2">Uncharacterized protein</fullName>
    </submittedName>
</protein>
<evidence type="ECO:0000313" key="3">
    <source>
        <dbReference type="Proteomes" id="UP000290289"/>
    </source>
</evidence>
<keyword evidence="1" id="KW-0732">Signal</keyword>
<feature type="signal peptide" evidence="1">
    <location>
        <begin position="1"/>
        <end position="24"/>
    </location>
</feature>
<proteinExistence type="predicted"/>
<comment type="caution">
    <text evidence="2">The sequence shown here is derived from an EMBL/GenBank/DDBJ whole genome shotgun (WGS) entry which is preliminary data.</text>
</comment>
<organism evidence="2 3">
    <name type="scientific">Malus domestica</name>
    <name type="common">Apple</name>
    <name type="synonym">Pyrus malus</name>
    <dbReference type="NCBI Taxonomy" id="3750"/>
    <lineage>
        <taxon>Eukaryota</taxon>
        <taxon>Viridiplantae</taxon>
        <taxon>Streptophyta</taxon>
        <taxon>Embryophyta</taxon>
        <taxon>Tracheophyta</taxon>
        <taxon>Spermatophyta</taxon>
        <taxon>Magnoliopsida</taxon>
        <taxon>eudicotyledons</taxon>
        <taxon>Gunneridae</taxon>
        <taxon>Pentapetalae</taxon>
        <taxon>rosids</taxon>
        <taxon>fabids</taxon>
        <taxon>Rosales</taxon>
        <taxon>Rosaceae</taxon>
        <taxon>Amygdaloideae</taxon>
        <taxon>Maleae</taxon>
        <taxon>Malus</taxon>
    </lineage>
</organism>
<gene>
    <name evidence="2" type="ORF">DVH24_023190</name>
</gene>
<feature type="chain" id="PRO_5019745612" evidence="1">
    <location>
        <begin position="25"/>
        <end position="131"/>
    </location>
</feature>
<evidence type="ECO:0000256" key="1">
    <source>
        <dbReference type="SAM" id="SignalP"/>
    </source>
</evidence>
<name>A0A498KNF9_MALDO</name>
<evidence type="ECO:0000313" key="2">
    <source>
        <dbReference type="EMBL" id="RXI09046.1"/>
    </source>
</evidence>
<reference evidence="2 3" key="1">
    <citation type="submission" date="2018-10" db="EMBL/GenBank/DDBJ databases">
        <title>A high-quality apple genome assembly.</title>
        <authorList>
            <person name="Hu J."/>
        </authorList>
    </citation>
    <scope>NUCLEOTIDE SEQUENCE [LARGE SCALE GENOMIC DNA]</scope>
    <source>
        <strain evidence="3">cv. HFTH1</strain>
        <tissue evidence="2">Young leaf</tissue>
    </source>
</reference>
<keyword evidence="3" id="KW-1185">Reference proteome</keyword>